<sequence length="507" mass="53930">MSYASSAIKRLSNEHRRLQRPENRVREYFAAPLEDNIFEWHFTLRGPGGDDNSLPYKDGIYHGALIFSRSYPLEPPDILFFTRSGRFAVREKICSTISSYHKELWQPTYDIALTLTALRHFMAQEDEFGLGAFPKRMIPLETKVEWAKETWSFKCSTCGMATRDVWETEMKMYPEISPEKEALVPKLPPRAAATAASATSNAEDANPQNDASNATLLSAAPPLGPASPAQPSSSTTADAVRRVCDAAAAPDAPENIQAAKSTQALPPPSSDTTPPPPTPGAAGALAVADCTGPPTSQTRPHASSAAATLDADVCQSPEPADRDTPHMSSAVAHQHIERSGFPIEEEGAMSEDANARADFTAANATRLVRAPTVAALGEAEPSRPCGMPLEPSVCEALRSEAELAAEAARAEPAAREPVVTAAVAGDTPPSMTPVVADDAGAAAGTGSPVSSPAAAVAPLERAQRVVFGINVIVVSIPLRILDRVIIFNFLLVVLILLRRGLCVLLMV</sequence>
<reference evidence="5" key="2">
    <citation type="journal article" date="2021" name="Sci. Data">
        <title>Chromosome-scale genome sequencing, assembly and annotation of six genomes from subfamily Leishmaniinae.</title>
        <authorList>
            <person name="Almutairi H."/>
            <person name="Urbaniak M.D."/>
            <person name="Bates M.D."/>
            <person name="Jariyapan N."/>
            <person name="Kwakye-Nuako G."/>
            <person name="Thomaz Soccol V."/>
            <person name="Al-Salem W.S."/>
            <person name="Dillon R.J."/>
            <person name="Bates P.A."/>
            <person name="Gatherer D."/>
        </authorList>
    </citation>
    <scope>NUCLEOTIDE SEQUENCE [LARGE SCALE GENOMIC DNA]</scope>
</reference>
<dbReference type="PROSITE" id="PS50127">
    <property type="entry name" value="UBC_2"/>
    <property type="match status" value="1"/>
</dbReference>
<evidence type="ECO:0000313" key="5">
    <source>
        <dbReference type="Proteomes" id="UP000673552"/>
    </source>
</evidence>
<accession>A0A836HT42</accession>
<dbReference type="PANTHER" id="PTHR24067">
    <property type="entry name" value="UBIQUITIN-CONJUGATING ENZYME E2"/>
    <property type="match status" value="1"/>
</dbReference>
<dbReference type="SMART" id="SM00212">
    <property type="entry name" value="UBCc"/>
    <property type="match status" value="1"/>
</dbReference>
<dbReference type="Proteomes" id="UP000673552">
    <property type="component" value="Unassembled WGS sequence"/>
</dbReference>
<reference evidence="5" key="1">
    <citation type="journal article" date="2021" name="Microbiol. Resour. Announc.">
        <title>LGAAP: Leishmaniinae Genome Assembly and Annotation Pipeline.</title>
        <authorList>
            <person name="Almutairi H."/>
            <person name="Urbaniak M.D."/>
            <person name="Bates M.D."/>
            <person name="Jariyapan N."/>
            <person name="Kwakye-Nuako G."/>
            <person name="Thomaz-Soccol V."/>
            <person name="Al-Salem W.S."/>
            <person name="Dillon R.J."/>
            <person name="Bates P.A."/>
            <person name="Gatherer D."/>
        </authorList>
    </citation>
    <scope>NUCLEOTIDE SEQUENCE [LARGE SCALE GENOMIC DNA]</scope>
</reference>
<keyword evidence="5" id="KW-1185">Reference proteome</keyword>
<feature type="region of interest" description="Disordered" evidence="1">
    <location>
        <begin position="181"/>
        <end position="239"/>
    </location>
</feature>
<name>A0A836HT42_9TRYP</name>
<dbReference type="Pfam" id="PF00179">
    <property type="entry name" value="UQ_con"/>
    <property type="match status" value="1"/>
</dbReference>
<evidence type="ECO:0000256" key="1">
    <source>
        <dbReference type="SAM" id="MobiDB-lite"/>
    </source>
</evidence>
<keyword evidence="2" id="KW-0812">Transmembrane</keyword>
<keyword evidence="2" id="KW-0472">Membrane</keyword>
<comment type="caution">
    <text evidence="4">The sequence shown here is derived from an EMBL/GenBank/DDBJ whole genome shotgun (WGS) entry which is preliminary data.</text>
</comment>
<evidence type="ECO:0000259" key="3">
    <source>
        <dbReference type="PROSITE" id="PS50127"/>
    </source>
</evidence>
<evidence type="ECO:0000256" key="2">
    <source>
        <dbReference type="SAM" id="Phobius"/>
    </source>
</evidence>
<feature type="compositionally biased region" description="Low complexity" evidence="1">
    <location>
        <begin position="280"/>
        <end position="289"/>
    </location>
</feature>
<dbReference type="InterPro" id="IPR000608">
    <property type="entry name" value="UBC"/>
</dbReference>
<gene>
    <name evidence="4" type="ORF">LSCM1_07770</name>
</gene>
<proteinExistence type="predicted"/>
<feature type="transmembrane region" description="Helical" evidence="2">
    <location>
        <begin position="485"/>
        <end position="506"/>
    </location>
</feature>
<dbReference type="FunFam" id="3.10.110.10:FF:000109">
    <property type="entry name" value="Ubiquitin-conjugating enzyme E2 J2-like"/>
    <property type="match status" value="1"/>
</dbReference>
<evidence type="ECO:0000313" key="4">
    <source>
        <dbReference type="EMBL" id="KAG5487098.1"/>
    </source>
</evidence>
<dbReference type="AlphaFoldDB" id="A0A836HT42"/>
<feature type="domain" description="UBC core" evidence="3">
    <location>
        <begin position="6"/>
        <end position="160"/>
    </location>
</feature>
<dbReference type="EMBL" id="JAFEUZ010000005">
    <property type="protein sequence ID" value="KAG5487098.1"/>
    <property type="molecule type" value="Genomic_DNA"/>
</dbReference>
<feature type="compositionally biased region" description="Low complexity" evidence="1">
    <location>
        <begin position="191"/>
        <end position="206"/>
    </location>
</feature>
<dbReference type="GeneID" id="92517639"/>
<protein>
    <recommendedName>
        <fullName evidence="3">UBC core domain-containing protein</fullName>
    </recommendedName>
</protein>
<dbReference type="Gene3D" id="3.10.110.10">
    <property type="entry name" value="Ubiquitin Conjugating Enzyme"/>
    <property type="match status" value="1"/>
</dbReference>
<dbReference type="InterPro" id="IPR016135">
    <property type="entry name" value="UBQ-conjugating_enzyme/RWD"/>
</dbReference>
<dbReference type="KEGG" id="lmat:92517639"/>
<dbReference type="SUPFAM" id="SSF54495">
    <property type="entry name" value="UBC-like"/>
    <property type="match status" value="1"/>
</dbReference>
<feature type="compositionally biased region" description="Pro residues" evidence="1">
    <location>
        <begin position="265"/>
        <end position="279"/>
    </location>
</feature>
<organism evidence="4 5">
    <name type="scientific">Leishmania martiniquensis</name>
    <dbReference type="NCBI Taxonomy" id="1580590"/>
    <lineage>
        <taxon>Eukaryota</taxon>
        <taxon>Discoba</taxon>
        <taxon>Euglenozoa</taxon>
        <taxon>Kinetoplastea</taxon>
        <taxon>Metakinetoplastina</taxon>
        <taxon>Trypanosomatida</taxon>
        <taxon>Trypanosomatidae</taxon>
        <taxon>Leishmaniinae</taxon>
        <taxon>Leishmania</taxon>
    </lineage>
</organism>
<feature type="region of interest" description="Disordered" evidence="1">
    <location>
        <begin position="258"/>
        <end position="309"/>
    </location>
</feature>
<dbReference type="CDD" id="cd23799">
    <property type="entry name" value="UBCc_UBE2J"/>
    <property type="match status" value="1"/>
</dbReference>
<feature type="compositionally biased region" description="Low complexity" evidence="1">
    <location>
        <begin position="214"/>
        <end position="238"/>
    </location>
</feature>
<keyword evidence="2" id="KW-1133">Transmembrane helix</keyword>
<dbReference type="InterPro" id="IPR050113">
    <property type="entry name" value="Ub_conjugating_enzyme"/>
</dbReference>
<dbReference type="OrthoDB" id="1158011at2759"/>
<dbReference type="RefSeq" id="XP_067181332.1">
    <property type="nucleotide sequence ID" value="XM_067325127.1"/>
</dbReference>